<evidence type="ECO:0000313" key="2">
    <source>
        <dbReference type="Proteomes" id="UP000029723"/>
    </source>
</evidence>
<name>A0A098YT13_9BACT</name>
<dbReference type="Proteomes" id="UP000029723">
    <property type="component" value="Unassembled WGS sequence"/>
</dbReference>
<dbReference type="EMBL" id="JRPQ01000071">
    <property type="protein sequence ID" value="KGI22442.1"/>
    <property type="molecule type" value="Genomic_DNA"/>
</dbReference>
<dbReference type="Pfam" id="PF13289">
    <property type="entry name" value="SIR2_2"/>
    <property type="match status" value="1"/>
</dbReference>
<comment type="caution">
    <text evidence="1">The sequence shown here is derived from an EMBL/GenBank/DDBJ whole genome shotgun (WGS) entry which is preliminary data.</text>
</comment>
<protein>
    <submittedName>
        <fullName evidence="1">Uncharacterized protein</fullName>
    </submittedName>
</protein>
<proteinExistence type="predicted"/>
<evidence type="ECO:0000313" key="1">
    <source>
        <dbReference type="EMBL" id="KGI22442.1"/>
    </source>
</evidence>
<sequence length="1181" mass="137676">MAMEVNKNIENLEFLKEDYNKGLVSALIGAGFSKNVSPLYLDWTSLLEDLIDDSFKLEINQYIGNYIHCNARKYNEKKKKAIKKTIKKEFVDSLLNKYGYLGLVSKYIAQKGYREVIEDYIEERTPYAKKNSDNTMSLYIKDIKKTDIIESDFSVHKQLLLCDKFKNIYTTNYDNLLEFTSDNFLESQTPVVNTSWQLSDGFQKRSIIKIHGSLSIEDDRFEFDGDQHLRYIIAQEDYDTYIEKHEAFSHLMRISMLQGKFCLLGFSGNDPNYMGWVKWMSDILGKGKDKGPKIYLITFDDNESSDKKLYYSNHYIRVINLMNNKVLSVLGYNQLEISTLSLSAPGSYKEILESFLKFLCKTKDVRLEETGGKGNKTFEDMPETSIGSKTTKVEIANVEKAIAFEYKKLWNEANTKFERQEDLSEIMERIKSAKHNYHFCQNVYNQKYFIKTALRRKGDLAEAEAYLFALAVKETGQLSRYYSPLLQDKPTLDSIPLWQELVQRSETLEGSTEVLRLDIPSDYTIYENIQRKLFHLDFETARQLLGNWYAEGYWLQARAMRLAAFHGSENAFSILSSYIDNLENAQEKMYACVLANYISLKYPRPYNLEVFLQNNIYGQGEIISYILEKMRSKEDKPKQRGWVGSSYSLCSNNTLYEQSLRFLQFIFDTGLYLNFGITSFVNIKDWYKVCKNLFRFLPYPCFFYSIQYHDKDVLRRIGQDYAFTPDLLEENKDLLLSSLKAYGNQCTPKTFLSGILNITGPLYLCVDESIWFESFKTNIFDSMLAQLGQITNSDEIVENIEYALSNLKIKQNILVIINDLLRNFRNNPIVVDGFIRNNIHLNYLNQEADNDTMTLLEELINEYPQVDITEIIHFFNKNNCLSKTLLKAFINKLKMAGLDEIPSEISSLFYICILAKDDEEITCKAKQKLLEKNIWHCGVLEDSKGWSTPNYIRLQAFNKIIKWSDPEFEIIADNLKENINKYETYAERLHQDSFMRNIQISYLSDVLQFIDSLEIERSEMLSSVRKQVEKLLESRVSYNSFIEAMLSEQSADVSYGIDNIVQGIRASGLAPYHNEINFIVDRAIMGEKKAMAKTLSVIAWIIDLNKTELIEMKITPKLNILLTVYKEHWQEMDEFRPDLSFEDLNNIALYLQEQGYKGEIIEYWIQDPFVKIFLPQLHTEN</sequence>
<dbReference type="AlphaFoldDB" id="A0A098YT13"/>
<gene>
    <name evidence="1" type="ORF">HMPREF9304_04475</name>
</gene>
<accession>A0A098YT13</accession>
<organism evidence="1 2">
    <name type="scientific">Hoylesella timonensis S9-PR14</name>
    <dbReference type="NCBI Taxonomy" id="1401062"/>
    <lineage>
        <taxon>Bacteria</taxon>
        <taxon>Pseudomonadati</taxon>
        <taxon>Bacteroidota</taxon>
        <taxon>Bacteroidia</taxon>
        <taxon>Bacteroidales</taxon>
        <taxon>Prevotellaceae</taxon>
        <taxon>Hoylesella</taxon>
    </lineage>
</organism>
<reference evidence="1 2" key="1">
    <citation type="submission" date="2014-07" db="EMBL/GenBank/DDBJ databases">
        <authorList>
            <person name="McCorrison J."/>
            <person name="Sanka R."/>
            <person name="Torralba M."/>
            <person name="Gillis M."/>
            <person name="Haft D.H."/>
            <person name="Methe B."/>
            <person name="Sutton G."/>
            <person name="Nelson K.E."/>
        </authorList>
    </citation>
    <scope>NUCLEOTIDE SEQUENCE [LARGE SCALE GENOMIC DNA]</scope>
    <source>
        <strain evidence="1 2">S9-PR14</strain>
    </source>
</reference>